<sequence>MSLPPELIREVVTFIKDRASLGHSALTCRDLHAVAQKRLFASVTLDFTICFKNRYPMLGERRAPPRRTPTKFLALLRWAPHIRVYVTALQVNVGELPRSSAEEEDLHALFGLLTRLKSLGFPFIDEDLQILNRLPVFGHIPFLYHLSLEQKRNIEEFDFRAMSYHGGPNACLTLLDEFIGLKRLLIPPNLTPSTARTIPVQCLLESLTFDGMSSTDYSEAIPWLQDPTCLFDITNLKKLEVKTVDMLMTYNSVERLMGMCQNVEEFYLVASPKTHSTYKKDGDIVKHYNSIYHPPSLSSLPRLKALTIQGDWMTDLLSTISSYRQHHVVEVTIIVVFPVRLPETVLETVDWSSLAAGEYTDAGELDEGDG</sequence>
<keyword evidence="2" id="KW-1185">Reference proteome</keyword>
<evidence type="ECO:0008006" key="3">
    <source>
        <dbReference type="Google" id="ProtNLM"/>
    </source>
</evidence>
<protein>
    <recommendedName>
        <fullName evidence="3">F-box domain-containing protein</fullName>
    </recommendedName>
</protein>
<reference evidence="1 2" key="1">
    <citation type="submission" date="2020-01" db="EMBL/GenBank/DDBJ databases">
        <authorList>
            <person name="Gupta K D."/>
        </authorList>
    </citation>
    <scope>NUCLEOTIDE SEQUENCE [LARGE SCALE GENOMIC DNA]</scope>
</reference>
<gene>
    <name evidence="1" type="ORF">AAE3_LOCUS12910</name>
</gene>
<organism evidence="1 2">
    <name type="scientific">Cyclocybe aegerita</name>
    <name type="common">Black poplar mushroom</name>
    <name type="synonym">Agrocybe aegerita</name>
    <dbReference type="NCBI Taxonomy" id="1973307"/>
    <lineage>
        <taxon>Eukaryota</taxon>
        <taxon>Fungi</taxon>
        <taxon>Dikarya</taxon>
        <taxon>Basidiomycota</taxon>
        <taxon>Agaricomycotina</taxon>
        <taxon>Agaricomycetes</taxon>
        <taxon>Agaricomycetidae</taxon>
        <taxon>Agaricales</taxon>
        <taxon>Agaricineae</taxon>
        <taxon>Bolbitiaceae</taxon>
        <taxon>Cyclocybe</taxon>
    </lineage>
</organism>
<proteinExistence type="predicted"/>
<evidence type="ECO:0000313" key="2">
    <source>
        <dbReference type="Proteomes" id="UP000467700"/>
    </source>
</evidence>
<comment type="caution">
    <text evidence="1">The sequence shown here is derived from an EMBL/GenBank/DDBJ whole genome shotgun (WGS) entry which is preliminary data.</text>
</comment>
<dbReference type="CDD" id="cd09917">
    <property type="entry name" value="F-box_SF"/>
    <property type="match status" value="1"/>
</dbReference>
<accession>A0A8S0X130</accession>
<evidence type="ECO:0000313" key="1">
    <source>
        <dbReference type="EMBL" id="CAA7270696.1"/>
    </source>
</evidence>
<dbReference type="AlphaFoldDB" id="A0A8S0X130"/>
<dbReference type="OrthoDB" id="2788229at2759"/>
<dbReference type="EMBL" id="CACVBS010000094">
    <property type="protein sequence ID" value="CAA7270696.1"/>
    <property type="molecule type" value="Genomic_DNA"/>
</dbReference>
<name>A0A8S0X130_CYCAE</name>
<dbReference type="Proteomes" id="UP000467700">
    <property type="component" value="Unassembled WGS sequence"/>
</dbReference>